<dbReference type="RefSeq" id="WP_151128011.1">
    <property type="nucleotide sequence ID" value="NZ_VZQZ01000004.1"/>
</dbReference>
<keyword evidence="5" id="KW-1185">Reference proteome</keyword>
<feature type="chain" id="PRO_5029577956" evidence="2">
    <location>
        <begin position="22"/>
        <end position="127"/>
    </location>
</feature>
<evidence type="ECO:0000256" key="1">
    <source>
        <dbReference type="ARBA" id="ARBA00023284"/>
    </source>
</evidence>
<dbReference type="PROSITE" id="PS00194">
    <property type="entry name" value="THIOREDOXIN_1"/>
    <property type="match status" value="1"/>
</dbReference>
<dbReference type="GO" id="GO:0045454">
    <property type="term" value="P:cell redox homeostasis"/>
    <property type="evidence" value="ECO:0007669"/>
    <property type="project" value="TreeGrafter"/>
</dbReference>
<evidence type="ECO:0000259" key="3">
    <source>
        <dbReference type="Pfam" id="PF00462"/>
    </source>
</evidence>
<feature type="signal peptide" evidence="2">
    <location>
        <begin position="1"/>
        <end position="21"/>
    </location>
</feature>
<reference evidence="4 5" key="1">
    <citation type="submission" date="2019-09" db="EMBL/GenBank/DDBJ databases">
        <title>Geobacter sp. Red96, a novel strain isolated from paddy soil.</title>
        <authorList>
            <person name="Xu Z."/>
            <person name="Masuda Y."/>
            <person name="Itoh H."/>
            <person name="Senoo K."/>
        </authorList>
    </citation>
    <scope>NUCLEOTIDE SEQUENCE [LARGE SCALE GENOMIC DNA]</scope>
    <source>
        <strain evidence="4 5">Red96</strain>
    </source>
</reference>
<evidence type="ECO:0000313" key="5">
    <source>
        <dbReference type="Proteomes" id="UP000420562"/>
    </source>
</evidence>
<dbReference type="SUPFAM" id="SSF52833">
    <property type="entry name" value="Thioredoxin-like"/>
    <property type="match status" value="1"/>
</dbReference>
<dbReference type="GO" id="GO:0009055">
    <property type="term" value="F:electron transfer activity"/>
    <property type="evidence" value="ECO:0007669"/>
    <property type="project" value="TreeGrafter"/>
</dbReference>
<dbReference type="AlphaFoldDB" id="A0A7J4ZRI4"/>
<dbReference type="Proteomes" id="UP000420562">
    <property type="component" value="Unassembled WGS sequence"/>
</dbReference>
<proteinExistence type="predicted"/>
<accession>A0A7J4ZRI4</accession>
<gene>
    <name evidence="4" type="ORF">F6V25_07575</name>
</gene>
<comment type="caution">
    <text evidence="4">The sequence shown here is derived from an EMBL/GenBank/DDBJ whole genome shotgun (WGS) entry which is preliminary data.</text>
</comment>
<dbReference type="InterPro" id="IPR017937">
    <property type="entry name" value="Thioredoxin_CS"/>
</dbReference>
<keyword evidence="2" id="KW-0732">Signal</keyword>
<dbReference type="PANTHER" id="PTHR34386">
    <property type="entry name" value="GLUTAREDOXIN"/>
    <property type="match status" value="1"/>
</dbReference>
<evidence type="ECO:0000313" key="4">
    <source>
        <dbReference type="EMBL" id="KAB0665575.1"/>
    </source>
</evidence>
<sequence length="127" mass="14094">MIKRILAAVMLALLVASGAMAAGQQAPQSRLNPAKAQEARKYPQIVLYSTSWCPHCRATKEYFAKNNIPYTNRDVEQDDQAMKLLTGKYKSKGIPVIVLGTGQNEIVMHGFTPESFQENLKKAQAKK</sequence>
<dbReference type="InterPro" id="IPR002109">
    <property type="entry name" value="Glutaredoxin"/>
</dbReference>
<dbReference type="EMBL" id="VZQZ01000004">
    <property type="protein sequence ID" value="KAB0665575.1"/>
    <property type="molecule type" value="Genomic_DNA"/>
</dbReference>
<protein>
    <submittedName>
        <fullName evidence="4">NrdH-redoxin</fullName>
    </submittedName>
</protein>
<feature type="domain" description="Glutaredoxin" evidence="3">
    <location>
        <begin position="45"/>
        <end position="100"/>
    </location>
</feature>
<evidence type="ECO:0000256" key="2">
    <source>
        <dbReference type="SAM" id="SignalP"/>
    </source>
</evidence>
<name>A0A7J4ZRI4_9BACT</name>
<dbReference type="InterPro" id="IPR051548">
    <property type="entry name" value="Grx-like_ET"/>
</dbReference>
<dbReference type="PROSITE" id="PS51354">
    <property type="entry name" value="GLUTAREDOXIN_2"/>
    <property type="match status" value="1"/>
</dbReference>
<dbReference type="PANTHER" id="PTHR34386:SF1">
    <property type="entry name" value="GLUTAREDOXIN-LIKE PROTEIN NRDH"/>
    <property type="match status" value="1"/>
</dbReference>
<dbReference type="Gene3D" id="3.40.30.10">
    <property type="entry name" value="Glutaredoxin"/>
    <property type="match status" value="1"/>
</dbReference>
<organism evidence="4 5">
    <name type="scientific">Oryzomonas japonica</name>
    <dbReference type="NCBI Taxonomy" id="2603858"/>
    <lineage>
        <taxon>Bacteria</taxon>
        <taxon>Pseudomonadati</taxon>
        <taxon>Thermodesulfobacteriota</taxon>
        <taxon>Desulfuromonadia</taxon>
        <taxon>Geobacterales</taxon>
        <taxon>Geobacteraceae</taxon>
        <taxon>Oryzomonas</taxon>
    </lineage>
</organism>
<dbReference type="Pfam" id="PF00462">
    <property type="entry name" value="Glutaredoxin"/>
    <property type="match status" value="1"/>
</dbReference>
<keyword evidence="1" id="KW-0676">Redox-active center</keyword>
<dbReference type="InterPro" id="IPR036249">
    <property type="entry name" value="Thioredoxin-like_sf"/>
</dbReference>
<dbReference type="CDD" id="cd02976">
    <property type="entry name" value="NrdH"/>
    <property type="match status" value="1"/>
</dbReference>